<keyword evidence="2" id="KW-1185">Reference proteome</keyword>
<comment type="caution">
    <text evidence="1">The sequence shown here is derived from an EMBL/GenBank/DDBJ whole genome shotgun (WGS) entry which is preliminary data.</text>
</comment>
<sequence length="245" mass="28679">MKILNTTNITEWKDVLNSKHSLPLDIIEYNKDNFFSSVDTLVNITYPEVTFTEVKTTSYKAQFNPTQLKQGNEFFLLTYSYNQFIGNQKNNNYNFSHSSFILDLTQPFVGHYIKDGHSKALVIPFDVLPSLSVDFLRNRNLTYHPLCIAITTLLKSTNTDELDTENNYKINAIMDLLSITKIEDKSNIITDIRLFLEKNVIQNKKIDLDILAAAFYMSRRKMQYVLSEHGWTYRKLVEDIKMRYR</sequence>
<gene>
    <name evidence="1" type="ORF">HGP28_02780</name>
</gene>
<dbReference type="RefSeq" id="WP_168834914.1">
    <property type="nucleotide sequence ID" value="NZ_JABAIK010000002.1"/>
</dbReference>
<name>A0A7X8YFM4_9VIBR</name>
<protein>
    <submittedName>
        <fullName evidence="1">Uncharacterized protein</fullName>
    </submittedName>
</protein>
<evidence type="ECO:0000313" key="1">
    <source>
        <dbReference type="EMBL" id="NLS11814.1"/>
    </source>
</evidence>
<accession>A0A7X8YFM4</accession>
<organism evidence="1 2">
    <name type="scientific">Vibrio agarilyticus</name>
    <dbReference type="NCBI Taxonomy" id="2726741"/>
    <lineage>
        <taxon>Bacteria</taxon>
        <taxon>Pseudomonadati</taxon>
        <taxon>Pseudomonadota</taxon>
        <taxon>Gammaproteobacteria</taxon>
        <taxon>Vibrionales</taxon>
        <taxon>Vibrionaceae</taxon>
        <taxon>Vibrio</taxon>
    </lineage>
</organism>
<dbReference type="AlphaFoldDB" id="A0A7X8YFM4"/>
<dbReference type="EMBL" id="JABAIK010000002">
    <property type="protein sequence ID" value="NLS11814.1"/>
    <property type="molecule type" value="Genomic_DNA"/>
</dbReference>
<dbReference type="Proteomes" id="UP000535589">
    <property type="component" value="Unassembled WGS sequence"/>
</dbReference>
<proteinExistence type="predicted"/>
<reference evidence="1 2" key="1">
    <citation type="submission" date="2020-04" db="EMBL/GenBank/DDBJ databases">
        <title>Vibrio sp. SM6, a novel species isolated from seawater.</title>
        <authorList>
            <person name="Wang X."/>
        </authorList>
    </citation>
    <scope>NUCLEOTIDE SEQUENCE [LARGE SCALE GENOMIC DNA]</scope>
    <source>
        <strain evidence="1 2">SM6</strain>
    </source>
</reference>
<evidence type="ECO:0000313" key="2">
    <source>
        <dbReference type="Proteomes" id="UP000535589"/>
    </source>
</evidence>